<dbReference type="GO" id="GO:0032259">
    <property type="term" value="P:methylation"/>
    <property type="evidence" value="ECO:0007669"/>
    <property type="project" value="UniProtKB-KW"/>
</dbReference>
<dbReference type="Gene3D" id="3.40.50.150">
    <property type="entry name" value="Vaccinia Virus protein VP39"/>
    <property type="match status" value="1"/>
</dbReference>
<dbReference type="PANTHER" id="PTHR43591">
    <property type="entry name" value="METHYLTRANSFERASE"/>
    <property type="match status" value="1"/>
</dbReference>
<dbReference type="EMBL" id="QGDH01000054">
    <property type="protein sequence ID" value="RAR11783.1"/>
    <property type="molecule type" value="Genomic_DNA"/>
</dbReference>
<dbReference type="PANTHER" id="PTHR43591:SF110">
    <property type="entry name" value="RHODANESE DOMAIN-CONTAINING PROTEIN"/>
    <property type="match status" value="1"/>
</dbReference>
<comment type="caution">
    <text evidence="2">The sequence shown here is derived from an EMBL/GenBank/DDBJ whole genome shotgun (WGS) entry which is preliminary data.</text>
</comment>
<evidence type="ECO:0000259" key="1">
    <source>
        <dbReference type="Pfam" id="PF13649"/>
    </source>
</evidence>
<dbReference type="SUPFAM" id="SSF53335">
    <property type="entry name" value="S-adenosyl-L-methionine-dependent methyltransferases"/>
    <property type="match status" value="1"/>
</dbReference>
<dbReference type="AlphaFoldDB" id="A0A364N4I0"/>
<organism evidence="2 3">
    <name type="scientific">Stemphylium lycopersici</name>
    <name type="common">Tomato gray leaf spot disease fungus</name>
    <name type="synonym">Thyrospora lycopersici</name>
    <dbReference type="NCBI Taxonomy" id="183478"/>
    <lineage>
        <taxon>Eukaryota</taxon>
        <taxon>Fungi</taxon>
        <taxon>Dikarya</taxon>
        <taxon>Ascomycota</taxon>
        <taxon>Pezizomycotina</taxon>
        <taxon>Dothideomycetes</taxon>
        <taxon>Pleosporomycetidae</taxon>
        <taxon>Pleosporales</taxon>
        <taxon>Pleosporineae</taxon>
        <taxon>Pleosporaceae</taxon>
        <taxon>Stemphylium</taxon>
    </lineage>
</organism>
<keyword evidence="2" id="KW-0489">Methyltransferase</keyword>
<accession>A0A364N4I0</accession>
<keyword evidence="3" id="KW-1185">Reference proteome</keyword>
<evidence type="ECO:0000313" key="2">
    <source>
        <dbReference type="EMBL" id="RAR11783.1"/>
    </source>
</evidence>
<dbReference type="InterPro" id="IPR029063">
    <property type="entry name" value="SAM-dependent_MTases_sf"/>
</dbReference>
<dbReference type="STRING" id="183478.A0A364N4I0"/>
<name>A0A364N4I0_STELY</name>
<dbReference type="CDD" id="cd02440">
    <property type="entry name" value="AdoMet_MTases"/>
    <property type="match status" value="1"/>
</dbReference>
<dbReference type="Pfam" id="PF13649">
    <property type="entry name" value="Methyltransf_25"/>
    <property type="match status" value="1"/>
</dbReference>
<keyword evidence="2" id="KW-0808">Transferase</keyword>
<protein>
    <submittedName>
        <fullName evidence="2">S-adenosyl-L-methionine-dependent methyltransferase</fullName>
    </submittedName>
</protein>
<dbReference type="Proteomes" id="UP000249619">
    <property type="component" value="Unassembled WGS sequence"/>
</dbReference>
<proteinExistence type="predicted"/>
<evidence type="ECO:0000313" key="3">
    <source>
        <dbReference type="Proteomes" id="UP000249619"/>
    </source>
</evidence>
<sequence>MTLQMPSLDPAPKPILLQKNTLQPRHLRERAHSRVKVLLASFKAGDLNTRNGAFCPLRCLPHKRPDVVKVDAEDEPLVGQQGCLGVDLAAHKEQTEARGNGAWPNREQQSHLSRVLAASTTEESRTIYEEWAKSYDADMTMHAFTAPTLVAQAVARGLKVNHVGLSNPLSGLEILDLGCGTGLVGVELSKIGATDILGLDVSEGMLAVAKNTAVYDDLQNADVTQKLAFDEGKFDAVTCCGMFTHGHLEPEVLEEFVRVVKTGGVFVATVLEKYWVERGFEGVVGGLEKEGRVEVVEKDVHEYRKDSGGGRLLVLRKL</sequence>
<reference evidence="3" key="1">
    <citation type="submission" date="2018-05" db="EMBL/GenBank/DDBJ databases">
        <title>Draft genome sequence of Stemphylium lycopersici strain CIDEFI 213.</title>
        <authorList>
            <person name="Medina R."/>
            <person name="Franco M.E.E."/>
            <person name="Lucentini C.G."/>
            <person name="Saparrat M.C.N."/>
            <person name="Balatti P.A."/>
        </authorList>
    </citation>
    <scope>NUCLEOTIDE SEQUENCE [LARGE SCALE GENOMIC DNA]</scope>
    <source>
        <strain evidence="3">CIDEFI 213</strain>
    </source>
</reference>
<dbReference type="GO" id="GO:0008168">
    <property type="term" value="F:methyltransferase activity"/>
    <property type="evidence" value="ECO:0007669"/>
    <property type="project" value="UniProtKB-KW"/>
</dbReference>
<dbReference type="InterPro" id="IPR041698">
    <property type="entry name" value="Methyltransf_25"/>
</dbReference>
<feature type="domain" description="Methyltransferase" evidence="1">
    <location>
        <begin position="174"/>
        <end position="264"/>
    </location>
</feature>
<gene>
    <name evidence="2" type="ORF">DDE83_004380</name>
</gene>